<organism evidence="3">
    <name type="scientific">hydrothermal vent metagenome</name>
    <dbReference type="NCBI Taxonomy" id="652676"/>
    <lineage>
        <taxon>unclassified sequences</taxon>
        <taxon>metagenomes</taxon>
        <taxon>ecological metagenomes</taxon>
    </lineage>
</organism>
<dbReference type="SUPFAM" id="SSF50129">
    <property type="entry name" value="GroES-like"/>
    <property type="match status" value="1"/>
</dbReference>
<accession>A0A3B0XC70</accession>
<protein>
    <recommendedName>
        <fullName evidence="2">Alcohol dehydrogenase-like N-terminal domain-containing protein</fullName>
    </recommendedName>
</protein>
<gene>
    <name evidence="3" type="ORF">MNBD_GAMMA11-349</name>
</gene>
<dbReference type="PANTHER" id="PTHR44154:SF1">
    <property type="entry name" value="QUINONE OXIDOREDUCTASE"/>
    <property type="match status" value="1"/>
</dbReference>
<dbReference type="Pfam" id="PF08240">
    <property type="entry name" value="ADH_N"/>
    <property type="match status" value="1"/>
</dbReference>
<name>A0A3B0XC70_9ZZZZ</name>
<dbReference type="AlphaFoldDB" id="A0A3B0XC70"/>
<evidence type="ECO:0000256" key="1">
    <source>
        <dbReference type="ARBA" id="ARBA00022857"/>
    </source>
</evidence>
<feature type="domain" description="Alcohol dehydrogenase-like N-terminal" evidence="2">
    <location>
        <begin position="27"/>
        <end position="74"/>
    </location>
</feature>
<proteinExistence type="predicted"/>
<evidence type="ECO:0000313" key="3">
    <source>
        <dbReference type="EMBL" id="VAW60617.1"/>
    </source>
</evidence>
<dbReference type="InterPro" id="IPR013154">
    <property type="entry name" value="ADH-like_N"/>
</dbReference>
<keyword evidence="1" id="KW-0521">NADP</keyword>
<sequence>MKAVIVNQPGGVEALKVQHTDEPETPDGHVKIKTGAFGLNRAETYYRSGNFGEINEPRIPGIEAAGEIVEDRSGQFQVHILAHLDHPFWVKLISDSGLS</sequence>
<dbReference type="PANTHER" id="PTHR44154">
    <property type="entry name" value="QUINONE OXIDOREDUCTASE"/>
    <property type="match status" value="1"/>
</dbReference>
<evidence type="ECO:0000259" key="2">
    <source>
        <dbReference type="Pfam" id="PF08240"/>
    </source>
</evidence>
<dbReference type="EMBL" id="UOFG01000127">
    <property type="protein sequence ID" value="VAW60617.1"/>
    <property type="molecule type" value="Genomic_DNA"/>
</dbReference>
<reference evidence="3" key="1">
    <citation type="submission" date="2018-06" db="EMBL/GenBank/DDBJ databases">
        <authorList>
            <person name="Zhirakovskaya E."/>
        </authorList>
    </citation>
    <scope>NUCLEOTIDE SEQUENCE</scope>
</reference>
<dbReference type="InterPro" id="IPR011032">
    <property type="entry name" value="GroES-like_sf"/>
</dbReference>
<dbReference type="Gene3D" id="3.90.180.10">
    <property type="entry name" value="Medium-chain alcohol dehydrogenases, catalytic domain"/>
    <property type="match status" value="1"/>
</dbReference>
<dbReference type="InterPro" id="IPR051603">
    <property type="entry name" value="Zinc-ADH_QOR/CCCR"/>
</dbReference>